<dbReference type="SMART" id="SM00046">
    <property type="entry name" value="DAGKc"/>
    <property type="match status" value="1"/>
</dbReference>
<proteinExistence type="inferred from homology"/>
<dbReference type="Proteomes" id="UP000604765">
    <property type="component" value="Unassembled WGS sequence"/>
</dbReference>
<evidence type="ECO:0000259" key="9">
    <source>
        <dbReference type="PROSITE" id="PS50146"/>
    </source>
</evidence>
<keyword evidence="3" id="KW-0808">Transferase</keyword>
<evidence type="ECO:0000313" key="10">
    <source>
        <dbReference type="EMBL" id="GHP15040.1"/>
    </source>
</evidence>
<reference evidence="10 11" key="1">
    <citation type="journal article" date="2021" name="Int. J. Syst. Evol. Microbiol.">
        <title>Lentilactobacillus fungorum sp. nov., isolated from spent mushroom substrates.</title>
        <authorList>
            <person name="Tohno M."/>
            <person name="Tanizawa Y."/>
            <person name="Kojima Y."/>
            <person name="Sakamoto M."/>
            <person name="Ohkuma M."/>
            <person name="Kobayashi H."/>
        </authorList>
    </citation>
    <scope>NUCLEOTIDE SEQUENCE [LARGE SCALE GENOMIC DNA]</scope>
    <source>
        <strain evidence="10 11">YK48G</strain>
    </source>
</reference>
<dbReference type="InterPro" id="IPR017438">
    <property type="entry name" value="ATP-NAD_kinase_N"/>
</dbReference>
<dbReference type="Pfam" id="PF00781">
    <property type="entry name" value="DAGK_cat"/>
    <property type="match status" value="1"/>
</dbReference>
<keyword evidence="5 10" id="KW-0418">Kinase</keyword>
<keyword evidence="4" id="KW-0547">Nucleotide-binding</keyword>
<keyword evidence="7" id="KW-0444">Lipid biosynthesis</keyword>
<dbReference type="InterPro" id="IPR045540">
    <property type="entry name" value="YegS/DAGK_C"/>
</dbReference>
<dbReference type="PANTHER" id="PTHR12358">
    <property type="entry name" value="SPHINGOSINE KINASE"/>
    <property type="match status" value="1"/>
</dbReference>
<evidence type="ECO:0000256" key="5">
    <source>
        <dbReference type="ARBA" id="ARBA00022777"/>
    </source>
</evidence>
<gene>
    <name evidence="10" type="ORF">YK48G_24650</name>
</gene>
<dbReference type="Gene3D" id="2.60.200.40">
    <property type="match status" value="1"/>
</dbReference>
<feature type="domain" description="DAGKc" evidence="9">
    <location>
        <begin position="1"/>
        <end position="147"/>
    </location>
</feature>
<comment type="cofactor">
    <cofactor evidence="1">
        <name>Mg(2+)</name>
        <dbReference type="ChEBI" id="CHEBI:18420"/>
    </cofactor>
</comment>
<dbReference type="GO" id="GO:0016301">
    <property type="term" value="F:kinase activity"/>
    <property type="evidence" value="ECO:0007669"/>
    <property type="project" value="UniProtKB-KW"/>
</dbReference>
<keyword evidence="8" id="KW-1208">Phospholipid metabolism</keyword>
<dbReference type="PANTHER" id="PTHR12358:SF54">
    <property type="entry name" value="SPHINGOSINE KINASE RELATED PROTEIN"/>
    <property type="match status" value="1"/>
</dbReference>
<protein>
    <submittedName>
        <fullName evidence="10">Diacylglycerol kinase</fullName>
    </submittedName>
</protein>
<evidence type="ECO:0000256" key="4">
    <source>
        <dbReference type="ARBA" id="ARBA00022741"/>
    </source>
</evidence>
<comment type="caution">
    <text evidence="10">The sequence shown here is derived from an EMBL/GenBank/DDBJ whole genome shotgun (WGS) entry which is preliminary data.</text>
</comment>
<evidence type="ECO:0000256" key="7">
    <source>
        <dbReference type="ARBA" id="ARBA00023209"/>
    </source>
</evidence>
<dbReference type="InterPro" id="IPR050187">
    <property type="entry name" value="Lipid_Phosphate_FormReg"/>
</dbReference>
<organism evidence="10 11">
    <name type="scientific">Lentilactobacillus fungorum</name>
    <dbReference type="NCBI Taxonomy" id="2201250"/>
    <lineage>
        <taxon>Bacteria</taxon>
        <taxon>Bacillati</taxon>
        <taxon>Bacillota</taxon>
        <taxon>Bacilli</taxon>
        <taxon>Lactobacillales</taxon>
        <taxon>Lactobacillaceae</taxon>
        <taxon>Lentilactobacillus</taxon>
    </lineage>
</organism>
<accession>A0ABQ3W1I2</accession>
<comment type="similarity">
    <text evidence="2">Belongs to the diacylglycerol/lipid kinase family.</text>
</comment>
<sequence>MNYFIILNKCAGGGKARLLWPKIQQQLAAAGVSYKTFVTQYDGHATSLAQQLLGQLTDNQPAVIIAAGGDGTLHEALLGCKQYYSTNPSDHQVPLAFLPIGSGNDFARALNIPLHWRAALDQILNCTQAISVNVGRYVNLGTHDNGYFSNNFGIGFDATVVHDANQSPLKNSRYFGKFSYWVSVVNALRSFQGFKAHVKIPGQQERTFANTFLLTTTNLPYFGGGIKIVPTASAYENQLDVVIVEKPNLIQLFLFVSMIFLKKHLRLRFIHHYVGQQLFVSTEADRYGQIDGEELGAQTYQLKFETDQYPFWIR</sequence>
<evidence type="ECO:0000256" key="2">
    <source>
        <dbReference type="ARBA" id="ARBA00005983"/>
    </source>
</evidence>
<keyword evidence="7" id="KW-0443">Lipid metabolism</keyword>
<evidence type="ECO:0000256" key="8">
    <source>
        <dbReference type="ARBA" id="ARBA00023264"/>
    </source>
</evidence>
<keyword evidence="11" id="KW-1185">Reference proteome</keyword>
<evidence type="ECO:0000256" key="1">
    <source>
        <dbReference type="ARBA" id="ARBA00001946"/>
    </source>
</evidence>
<dbReference type="InterPro" id="IPR016064">
    <property type="entry name" value="NAD/diacylglycerol_kinase_sf"/>
</dbReference>
<dbReference type="NCBIfam" id="TIGR00147">
    <property type="entry name" value="YegS/Rv2252/BmrU family lipid kinase"/>
    <property type="match status" value="1"/>
</dbReference>
<dbReference type="SUPFAM" id="SSF111331">
    <property type="entry name" value="NAD kinase/diacylglycerol kinase-like"/>
    <property type="match status" value="1"/>
</dbReference>
<evidence type="ECO:0000256" key="3">
    <source>
        <dbReference type="ARBA" id="ARBA00022679"/>
    </source>
</evidence>
<keyword evidence="6" id="KW-0067">ATP-binding</keyword>
<keyword evidence="7" id="KW-0594">Phospholipid biosynthesis</keyword>
<dbReference type="Gene3D" id="3.40.50.10330">
    <property type="entry name" value="Probable inorganic polyphosphate/atp-NAD kinase, domain 1"/>
    <property type="match status" value="1"/>
</dbReference>
<evidence type="ECO:0000256" key="6">
    <source>
        <dbReference type="ARBA" id="ARBA00022840"/>
    </source>
</evidence>
<dbReference type="RefSeq" id="WP_203631016.1">
    <property type="nucleotide sequence ID" value="NZ_BNJR01000019.1"/>
</dbReference>
<dbReference type="Pfam" id="PF19279">
    <property type="entry name" value="YegS_C"/>
    <property type="match status" value="1"/>
</dbReference>
<name>A0ABQ3W1I2_9LACO</name>
<dbReference type="InterPro" id="IPR005218">
    <property type="entry name" value="Diacylglycerol/lipid_kinase"/>
</dbReference>
<dbReference type="PROSITE" id="PS50146">
    <property type="entry name" value="DAGK"/>
    <property type="match status" value="1"/>
</dbReference>
<dbReference type="EMBL" id="BNJR01000019">
    <property type="protein sequence ID" value="GHP15040.1"/>
    <property type="molecule type" value="Genomic_DNA"/>
</dbReference>
<dbReference type="InterPro" id="IPR001206">
    <property type="entry name" value="Diacylglycerol_kinase_cat_dom"/>
</dbReference>
<evidence type="ECO:0000313" key="11">
    <source>
        <dbReference type="Proteomes" id="UP000604765"/>
    </source>
</evidence>